<gene>
    <name evidence="1" type="ORF">G6047_00745</name>
</gene>
<evidence type="ECO:0000313" key="2">
    <source>
        <dbReference type="Proteomes" id="UP000712080"/>
    </source>
</evidence>
<dbReference type="AlphaFoldDB" id="A0A972JEU4"/>
<keyword evidence="2" id="KW-1185">Reference proteome</keyword>
<protein>
    <submittedName>
        <fullName evidence="1">Uncharacterized protein</fullName>
    </submittedName>
</protein>
<dbReference type="RefSeq" id="WP_169525457.1">
    <property type="nucleotide sequence ID" value="NZ_JAAMPU010000091.1"/>
</dbReference>
<dbReference type="EMBL" id="JAAMPU010000091">
    <property type="protein sequence ID" value="NMH26546.1"/>
    <property type="molecule type" value="Genomic_DNA"/>
</dbReference>
<reference evidence="1" key="1">
    <citation type="submission" date="2020-02" db="EMBL/GenBank/DDBJ databases">
        <title>Flavobacterium sp. genome.</title>
        <authorList>
            <person name="Jung H.S."/>
            <person name="Baek J.H."/>
            <person name="Jeon C.O."/>
        </authorList>
    </citation>
    <scope>NUCLEOTIDE SEQUENCE</scope>
    <source>
        <strain evidence="1">SE-s28</strain>
    </source>
</reference>
<accession>A0A972JEU4</accession>
<dbReference type="Proteomes" id="UP000712080">
    <property type="component" value="Unassembled WGS sequence"/>
</dbReference>
<name>A0A972JEU4_9FLAO</name>
<proteinExistence type="predicted"/>
<organism evidence="1 2">
    <name type="scientific">Flavobacterium silvaticum</name>
    <dbReference type="NCBI Taxonomy" id="1852020"/>
    <lineage>
        <taxon>Bacteria</taxon>
        <taxon>Pseudomonadati</taxon>
        <taxon>Bacteroidota</taxon>
        <taxon>Flavobacteriia</taxon>
        <taxon>Flavobacteriales</taxon>
        <taxon>Flavobacteriaceae</taxon>
        <taxon>Flavobacterium</taxon>
    </lineage>
</organism>
<evidence type="ECO:0000313" key="1">
    <source>
        <dbReference type="EMBL" id="NMH26546.1"/>
    </source>
</evidence>
<sequence>MRLKSLFLLYFLTSLDLVYGNSIVGSIKKCEVVDQNFGTQLIKLLHNGKVIRDKINSDYSGNFKIENIEKGIYSLEFENLFGQTVKKKIEVSHEVENIEICLGQIVDFPISTIFNSLRDKDVLTLKFSSSGCFHQTEDELVFSRIGSKYFVEKTKQNGKKLKKTISIEQLNYLIEFEKKLLLIDKVQTFCTTNDFYDFKVNGISVLKLSDGTCDWNGFSLIQEKLF</sequence>
<comment type="caution">
    <text evidence="1">The sequence shown here is derived from an EMBL/GenBank/DDBJ whole genome shotgun (WGS) entry which is preliminary data.</text>
</comment>